<evidence type="ECO:0000313" key="2">
    <source>
        <dbReference type="Proteomes" id="UP000295030"/>
    </source>
</evidence>
<accession>A0A4R1IBI7</accession>
<dbReference type="AlphaFoldDB" id="A0A4R1IBI7"/>
<keyword evidence="2" id="KW-1185">Reference proteome</keyword>
<protein>
    <submittedName>
        <fullName evidence="1">Uncharacterized protein</fullName>
    </submittedName>
</protein>
<dbReference type="Proteomes" id="UP000295030">
    <property type="component" value="Unassembled WGS sequence"/>
</dbReference>
<comment type="caution">
    <text evidence="1">The sequence shown here is derived from an EMBL/GenBank/DDBJ whole genome shotgun (WGS) entry which is preliminary data.</text>
</comment>
<evidence type="ECO:0000313" key="1">
    <source>
        <dbReference type="EMBL" id="TCK31703.1"/>
    </source>
</evidence>
<gene>
    <name evidence="1" type="ORF">EV667_1814</name>
</gene>
<sequence>MGMGDFSESGGEWFLGWASSAGLNWTEAPRKGCALPESGFQPMTASLRNDSRNPLFVALNRKLSR</sequence>
<name>A0A4R1IBI7_ANCAQ</name>
<dbReference type="EMBL" id="SMFY01000001">
    <property type="protein sequence ID" value="TCK31703.1"/>
    <property type="molecule type" value="Genomic_DNA"/>
</dbReference>
<proteinExistence type="predicted"/>
<reference evidence="1 2" key="1">
    <citation type="submission" date="2019-03" db="EMBL/GenBank/DDBJ databases">
        <title>Genomic Encyclopedia of Type Strains, Phase IV (KMG-IV): sequencing the most valuable type-strain genomes for metagenomic binning, comparative biology and taxonomic classification.</title>
        <authorList>
            <person name="Goeker M."/>
        </authorList>
    </citation>
    <scope>NUCLEOTIDE SEQUENCE [LARGE SCALE GENOMIC DNA]</scope>
    <source>
        <strain evidence="1 2">DSM 101</strain>
    </source>
</reference>
<organism evidence="1 2">
    <name type="scientific">Ancylobacter aquaticus</name>
    <dbReference type="NCBI Taxonomy" id="100"/>
    <lineage>
        <taxon>Bacteria</taxon>
        <taxon>Pseudomonadati</taxon>
        <taxon>Pseudomonadota</taxon>
        <taxon>Alphaproteobacteria</taxon>
        <taxon>Hyphomicrobiales</taxon>
        <taxon>Xanthobacteraceae</taxon>
        <taxon>Ancylobacter</taxon>
    </lineage>
</organism>